<feature type="transmembrane region" description="Helical" evidence="1">
    <location>
        <begin position="12"/>
        <end position="34"/>
    </location>
</feature>
<dbReference type="Pfam" id="PF10882">
    <property type="entry name" value="bPH_5"/>
    <property type="match status" value="1"/>
</dbReference>
<accession>A0ABR9UNK9</accession>
<comment type="caution">
    <text evidence="3">The sequence shown here is derived from an EMBL/GenBank/DDBJ whole genome shotgun (WGS) entry which is preliminary data.</text>
</comment>
<evidence type="ECO:0000313" key="3">
    <source>
        <dbReference type="EMBL" id="MBE9189872.1"/>
    </source>
</evidence>
<keyword evidence="1" id="KW-0812">Transmembrane</keyword>
<dbReference type="RefSeq" id="WP_193931096.1">
    <property type="nucleotide sequence ID" value="NZ_CAWPMZ010000150.1"/>
</dbReference>
<feature type="domain" description="Bacterial Pleckstrin homology" evidence="2">
    <location>
        <begin position="64"/>
        <end position="159"/>
    </location>
</feature>
<feature type="transmembrane region" description="Helical" evidence="1">
    <location>
        <begin position="40"/>
        <end position="62"/>
    </location>
</feature>
<evidence type="ECO:0000256" key="1">
    <source>
        <dbReference type="SAM" id="Phobius"/>
    </source>
</evidence>
<keyword evidence="1" id="KW-1133">Transmembrane helix</keyword>
<keyword evidence="1" id="KW-0472">Membrane</keyword>
<evidence type="ECO:0000259" key="2">
    <source>
        <dbReference type="Pfam" id="PF10882"/>
    </source>
</evidence>
<sequence>MNEVFKAPWAISLIAITTVISALLLGVILVGLLSGPRSDIAWIVAMVVIPLVILLTSVFFSIRGYAIADDTLYIQRIGWNTKIDLRNLTAAEVNPQAMRNSLRKWGNGGLFSYSGKFYNRKLGNYQAYATDPSKAVVLKLRDRTIIVTPEHPERFVSQILAISSK</sequence>
<protein>
    <recommendedName>
        <fullName evidence="2">Bacterial Pleckstrin homology domain-containing protein</fullName>
    </recommendedName>
</protein>
<dbReference type="InterPro" id="IPR027783">
    <property type="entry name" value="Bacterial_PH-related"/>
</dbReference>
<name>A0ABR9UNK9_9CHRO</name>
<keyword evidence="4" id="KW-1185">Reference proteome</keyword>
<proteinExistence type="predicted"/>
<reference evidence="3 4" key="1">
    <citation type="submission" date="2020-10" db="EMBL/GenBank/DDBJ databases">
        <authorList>
            <person name="Castelo-Branco R."/>
            <person name="Eusebio N."/>
            <person name="Adriana R."/>
            <person name="Vieira A."/>
            <person name="Brugerolle De Fraissinette N."/>
            <person name="Rezende De Castro R."/>
            <person name="Schneider M.P."/>
            <person name="Vasconcelos V."/>
            <person name="Leao P.N."/>
        </authorList>
    </citation>
    <scope>NUCLEOTIDE SEQUENCE [LARGE SCALE GENOMIC DNA]</scope>
    <source>
        <strain evidence="3 4">LEGE 06123</strain>
    </source>
</reference>
<evidence type="ECO:0000313" key="4">
    <source>
        <dbReference type="Proteomes" id="UP000651156"/>
    </source>
</evidence>
<dbReference type="EMBL" id="JADEWN010000009">
    <property type="protein sequence ID" value="MBE9189872.1"/>
    <property type="molecule type" value="Genomic_DNA"/>
</dbReference>
<dbReference type="Proteomes" id="UP000651156">
    <property type="component" value="Unassembled WGS sequence"/>
</dbReference>
<gene>
    <name evidence="3" type="ORF">IQ230_05755</name>
</gene>
<organism evidence="3 4">
    <name type="scientific">Gloeocapsopsis crepidinum LEGE 06123</name>
    <dbReference type="NCBI Taxonomy" id="588587"/>
    <lineage>
        <taxon>Bacteria</taxon>
        <taxon>Bacillati</taxon>
        <taxon>Cyanobacteriota</taxon>
        <taxon>Cyanophyceae</taxon>
        <taxon>Oscillatoriophycideae</taxon>
        <taxon>Chroococcales</taxon>
        <taxon>Chroococcaceae</taxon>
        <taxon>Gloeocapsopsis</taxon>
    </lineage>
</organism>